<comment type="caution">
    <text evidence="3">The sequence shown here is derived from an EMBL/GenBank/DDBJ whole genome shotgun (WGS) entry which is preliminary data.</text>
</comment>
<dbReference type="AlphaFoldDB" id="A0A8H3VPP2"/>
<gene>
    <name evidence="3" type="ORF">EG327_011549</name>
    <name evidence="2" type="ORF">EG328_001539</name>
</gene>
<name>A0A8H3VPP2_VENIN</name>
<proteinExistence type="predicted"/>
<dbReference type="EMBL" id="WNWS01000138">
    <property type="protein sequence ID" value="KAE9978290.1"/>
    <property type="molecule type" value="Genomic_DNA"/>
</dbReference>
<accession>A0A8H3VPP2</accession>
<evidence type="ECO:0000313" key="3">
    <source>
        <dbReference type="EMBL" id="KAE9991528.1"/>
    </source>
</evidence>
<keyword evidence="1" id="KW-0472">Membrane</keyword>
<evidence type="ECO:0000313" key="4">
    <source>
        <dbReference type="Proteomes" id="UP000447873"/>
    </source>
</evidence>
<keyword evidence="5" id="KW-1185">Reference proteome</keyword>
<evidence type="ECO:0000313" key="5">
    <source>
        <dbReference type="Proteomes" id="UP000490939"/>
    </source>
</evidence>
<organism evidence="3 5">
    <name type="scientific">Venturia inaequalis</name>
    <name type="common">Apple scab fungus</name>
    <dbReference type="NCBI Taxonomy" id="5025"/>
    <lineage>
        <taxon>Eukaryota</taxon>
        <taxon>Fungi</taxon>
        <taxon>Dikarya</taxon>
        <taxon>Ascomycota</taxon>
        <taxon>Pezizomycotina</taxon>
        <taxon>Dothideomycetes</taxon>
        <taxon>Pleosporomycetidae</taxon>
        <taxon>Venturiales</taxon>
        <taxon>Venturiaceae</taxon>
        <taxon>Venturia</taxon>
    </lineage>
</organism>
<protein>
    <submittedName>
        <fullName evidence="3">Uncharacterized protein</fullName>
    </submittedName>
</protein>
<keyword evidence="1" id="KW-0812">Transmembrane</keyword>
<feature type="transmembrane region" description="Helical" evidence="1">
    <location>
        <begin position="44"/>
        <end position="65"/>
    </location>
</feature>
<dbReference type="Proteomes" id="UP000490939">
    <property type="component" value="Unassembled WGS sequence"/>
</dbReference>
<dbReference type="EMBL" id="WNWR01000092">
    <property type="protein sequence ID" value="KAE9991528.1"/>
    <property type="molecule type" value="Genomic_DNA"/>
</dbReference>
<evidence type="ECO:0000256" key="1">
    <source>
        <dbReference type="SAM" id="Phobius"/>
    </source>
</evidence>
<reference evidence="3 5" key="1">
    <citation type="submission" date="2019-07" db="EMBL/GenBank/DDBJ databases">
        <title>Venturia inaequalis Genome Resource.</title>
        <authorList>
            <person name="Lichtner F.J."/>
        </authorList>
    </citation>
    <scope>NUCLEOTIDE SEQUENCE [LARGE SCALE GENOMIC DNA]</scope>
    <source>
        <strain evidence="2 4">120213</strain>
        <strain evidence="3 5">DMI_063113</strain>
    </source>
</reference>
<sequence>MYLQHLNANVSLPTLAPNPPLATPTAASRPTKPSTWSLNGDGTIGVGVGLAVFFIIIITVGYTCWNMKEDKKKSARDGRIVDRTPIRDAEGHSSISGRSLEYRKVLMVKRDAAVGVKYDHWYRSGGFSNSDRTWINVCFMV</sequence>
<keyword evidence="1" id="KW-1133">Transmembrane helix</keyword>
<evidence type="ECO:0000313" key="2">
    <source>
        <dbReference type="EMBL" id="KAE9978290.1"/>
    </source>
</evidence>
<dbReference type="Proteomes" id="UP000447873">
    <property type="component" value="Unassembled WGS sequence"/>
</dbReference>